<gene>
    <name evidence="6" type="ORF">CLV54_3037</name>
</gene>
<evidence type="ECO:0000256" key="3">
    <source>
        <dbReference type="ARBA" id="ARBA00023163"/>
    </source>
</evidence>
<protein>
    <submittedName>
        <fullName evidence="6">AcrR family transcriptional regulator</fullName>
    </submittedName>
</protein>
<evidence type="ECO:0000256" key="1">
    <source>
        <dbReference type="ARBA" id="ARBA00023015"/>
    </source>
</evidence>
<dbReference type="PROSITE" id="PS50977">
    <property type="entry name" value="HTH_TETR_2"/>
    <property type="match status" value="1"/>
</dbReference>
<reference evidence="6 7" key="1">
    <citation type="submission" date="2017-11" db="EMBL/GenBank/DDBJ databases">
        <title>Genomic Encyclopedia of Archaeal and Bacterial Type Strains, Phase II (KMG-II): From Individual Species to Whole Genera.</title>
        <authorList>
            <person name="Goeker M."/>
        </authorList>
    </citation>
    <scope>NUCLEOTIDE SEQUENCE [LARGE SCALE GENOMIC DNA]</scope>
    <source>
        <strain evidence="6 7">DSM 25625</strain>
    </source>
</reference>
<dbReference type="InterPro" id="IPR036271">
    <property type="entry name" value="Tet_transcr_reg_TetR-rel_C_sf"/>
</dbReference>
<organism evidence="6 7">
    <name type="scientific">Compostimonas suwonensis</name>
    <dbReference type="NCBI Taxonomy" id="1048394"/>
    <lineage>
        <taxon>Bacteria</taxon>
        <taxon>Bacillati</taxon>
        <taxon>Actinomycetota</taxon>
        <taxon>Actinomycetes</taxon>
        <taxon>Micrococcales</taxon>
        <taxon>Microbacteriaceae</taxon>
        <taxon>Compostimonas</taxon>
    </lineage>
</organism>
<dbReference type="Gene3D" id="1.10.357.10">
    <property type="entry name" value="Tetracycline Repressor, domain 2"/>
    <property type="match status" value="1"/>
</dbReference>
<comment type="caution">
    <text evidence="6">The sequence shown here is derived from an EMBL/GenBank/DDBJ whole genome shotgun (WGS) entry which is preliminary data.</text>
</comment>
<keyword evidence="1" id="KW-0805">Transcription regulation</keyword>
<dbReference type="Pfam" id="PF00440">
    <property type="entry name" value="TetR_N"/>
    <property type="match status" value="1"/>
</dbReference>
<dbReference type="InterPro" id="IPR054156">
    <property type="entry name" value="YxaF_TetR_C"/>
</dbReference>
<dbReference type="InterPro" id="IPR009057">
    <property type="entry name" value="Homeodomain-like_sf"/>
</dbReference>
<evidence type="ECO:0000313" key="7">
    <source>
        <dbReference type="Proteomes" id="UP000230161"/>
    </source>
</evidence>
<dbReference type="EMBL" id="PGFB01000005">
    <property type="protein sequence ID" value="PJJ55687.1"/>
    <property type="molecule type" value="Genomic_DNA"/>
</dbReference>
<accession>A0A2M9BCL1</accession>
<proteinExistence type="predicted"/>
<dbReference type="SUPFAM" id="SSF48498">
    <property type="entry name" value="Tetracyclin repressor-like, C-terminal domain"/>
    <property type="match status" value="1"/>
</dbReference>
<evidence type="ECO:0000256" key="4">
    <source>
        <dbReference type="PROSITE-ProRule" id="PRU00335"/>
    </source>
</evidence>
<dbReference type="InterPro" id="IPR001647">
    <property type="entry name" value="HTH_TetR"/>
</dbReference>
<dbReference type="OrthoDB" id="4567939at2"/>
<dbReference type="SUPFAM" id="SSF46689">
    <property type="entry name" value="Homeodomain-like"/>
    <property type="match status" value="1"/>
</dbReference>
<dbReference type="PANTHER" id="PTHR47506:SF3">
    <property type="entry name" value="HTH-TYPE TRANSCRIPTIONAL REGULATOR LMRA"/>
    <property type="match status" value="1"/>
</dbReference>
<name>A0A2M9BCL1_9MICO</name>
<dbReference type="Pfam" id="PF21993">
    <property type="entry name" value="TetR_C_13_2"/>
    <property type="match status" value="1"/>
</dbReference>
<feature type="domain" description="HTH tetR-type" evidence="5">
    <location>
        <begin position="3"/>
        <end position="63"/>
    </location>
</feature>
<feature type="DNA-binding region" description="H-T-H motif" evidence="4">
    <location>
        <begin position="26"/>
        <end position="45"/>
    </location>
</feature>
<keyword evidence="2 4" id="KW-0238">DNA-binding</keyword>
<dbReference type="RefSeq" id="WP_100345786.1">
    <property type="nucleotide sequence ID" value="NZ_PGFB01000005.1"/>
</dbReference>
<dbReference type="PANTHER" id="PTHR47506">
    <property type="entry name" value="TRANSCRIPTIONAL REGULATORY PROTEIN"/>
    <property type="match status" value="1"/>
</dbReference>
<evidence type="ECO:0000313" key="6">
    <source>
        <dbReference type="EMBL" id="PJJ55687.1"/>
    </source>
</evidence>
<sequence length="190" mass="19819">MAGTVRDRMVDSAIVLLAERGFQATSFSAVLAASKAPRGSVYHHFPEGKNQLIAAAIELAGDRAVGLVDSLEGSGAEGIVNGFMAMWRAVLLRSDFTAGCSVLAVAVSSDSDALIEQAGATFRAWRERLARVLETGGIPAAAAPGFAAMLVAASEGAVVLSRAEQSLEPFEQVHAQLLLAARAQQHDAWS</sequence>
<evidence type="ECO:0000256" key="2">
    <source>
        <dbReference type="ARBA" id="ARBA00023125"/>
    </source>
</evidence>
<dbReference type="AlphaFoldDB" id="A0A2M9BCL1"/>
<dbReference type="Proteomes" id="UP000230161">
    <property type="component" value="Unassembled WGS sequence"/>
</dbReference>
<dbReference type="GO" id="GO:0003677">
    <property type="term" value="F:DNA binding"/>
    <property type="evidence" value="ECO:0007669"/>
    <property type="project" value="UniProtKB-UniRule"/>
</dbReference>
<evidence type="ECO:0000259" key="5">
    <source>
        <dbReference type="PROSITE" id="PS50977"/>
    </source>
</evidence>
<keyword evidence="3" id="KW-0804">Transcription</keyword>
<keyword evidence="7" id="KW-1185">Reference proteome</keyword>